<feature type="compositionally biased region" description="Acidic residues" evidence="9">
    <location>
        <begin position="461"/>
        <end position="475"/>
    </location>
</feature>
<comment type="caution">
    <text evidence="12">The sequence shown here is derived from an EMBL/GenBank/DDBJ whole genome shotgun (WGS) entry which is preliminary data.</text>
</comment>
<feature type="domain" description="G-patch" evidence="10">
    <location>
        <begin position="767"/>
        <end position="810"/>
    </location>
</feature>
<comment type="similarity">
    <text evidence="3">Belongs to the SQS1 family.</text>
</comment>
<dbReference type="VEuPathDB" id="FungiDB:ACJ73_05296"/>
<feature type="compositionally biased region" description="Polar residues" evidence="9">
    <location>
        <begin position="221"/>
        <end position="232"/>
    </location>
</feature>
<accession>A0A1J9R4C1</accession>
<dbReference type="Pfam" id="PF01585">
    <property type="entry name" value="G-patch"/>
    <property type="match status" value="1"/>
</dbReference>
<keyword evidence="8" id="KW-0539">Nucleus</keyword>
<dbReference type="OrthoDB" id="21470at2759"/>
<dbReference type="SMART" id="SM00393">
    <property type="entry name" value="R3H"/>
    <property type="match status" value="1"/>
</dbReference>
<feature type="region of interest" description="Disordered" evidence="9">
    <location>
        <begin position="525"/>
        <end position="546"/>
    </location>
</feature>
<dbReference type="SUPFAM" id="SSF82708">
    <property type="entry name" value="R3H domain"/>
    <property type="match status" value="1"/>
</dbReference>
<feature type="region of interest" description="Disordered" evidence="9">
    <location>
        <begin position="134"/>
        <end position="173"/>
    </location>
</feature>
<feature type="compositionally biased region" description="Acidic residues" evidence="9">
    <location>
        <begin position="338"/>
        <end position="349"/>
    </location>
</feature>
<dbReference type="SMART" id="SM00443">
    <property type="entry name" value="G_patch"/>
    <property type="match status" value="1"/>
</dbReference>
<keyword evidence="6" id="KW-0507">mRNA processing</keyword>
<dbReference type="PROSITE" id="PS50174">
    <property type="entry name" value="G_PATCH"/>
    <property type="match status" value="1"/>
</dbReference>
<dbReference type="PANTHER" id="PTHR14195">
    <property type="entry name" value="G PATCH DOMAIN CONTAINING PROTEIN 2"/>
    <property type="match status" value="1"/>
</dbReference>
<dbReference type="GO" id="GO:0006397">
    <property type="term" value="P:mRNA processing"/>
    <property type="evidence" value="ECO:0007669"/>
    <property type="project" value="UniProtKB-KW"/>
</dbReference>
<dbReference type="EMBL" id="LGTZ01000815">
    <property type="protein sequence ID" value="OJD23351.1"/>
    <property type="molecule type" value="Genomic_DNA"/>
</dbReference>
<dbReference type="InterPro" id="IPR000467">
    <property type="entry name" value="G_patch_dom"/>
</dbReference>
<evidence type="ECO:0000313" key="12">
    <source>
        <dbReference type="EMBL" id="OJD23351.1"/>
    </source>
</evidence>
<dbReference type="Gene3D" id="3.30.1370.50">
    <property type="entry name" value="R3H-like domain"/>
    <property type="match status" value="1"/>
</dbReference>
<dbReference type="Pfam" id="PF01424">
    <property type="entry name" value="R3H"/>
    <property type="match status" value="1"/>
</dbReference>
<proteinExistence type="inferred from homology"/>
<organism evidence="12 13">
    <name type="scientific">Blastomyces percursus</name>
    <dbReference type="NCBI Taxonomy" id="1658174"/>
    <lineage>
        <taxon>Eukaryota</taxon>
        <taxon>Fungi</taxon>
        <taxon>Dikarya</taxon>
        <taxon>Ascomycota</taxon>
        <taxon>Pezizomycotina</taxon>
        <taxon>Eurotiomycetes</taxon>
        <taxon>Eurotiomycetidae</taxon>
        <taxon>Onygenales</taxon>
        <taxon>Ajellomycetaceae</taxon>
        <taxon>Blastomyces</taxon>
    </lineage>
</organism>
<keyword evidence="13" id="KW-1185">Reference proteome</keyword>
<evidence type="ECO:0000256" key="7">
    <source>
        <dbReference type="ARBA" id="ARBA00023187"/>
    </source>
</evidence>
<evidence type="ECO:0000259" key="11">
    <source>
        <dbReference type="PROSITE" id="PS51061"/>
    </source>
</evidence>
<evidence type="ECO:0000313" key="13">
    <source>
        <dbReference type="Proteomes" id="UP000242791"/>
    </source>
</evidence>
<comment type="subcellular location">
    <subcellularLocation>
        <location evidence="2">Cytoplasm</location>
    </subcellularLocation>
    <subcellularLocation>
        <location evidence="1">Nucleus</location>
    </subcellularLocation>
</comment>
<feature type="region of interest" description="Disordered" evidence="9">
    <location>
        <begin position="293"/>
        <end position="322"/>
    </location>
</feature>
<dbReference type="AlphaFoldDB" id="A0A1J9R4C1"/>
<feature type="region of interest" description="Disordered" evidence="9">
    <location>
        <begin position="335"/>
        <end position="387"/>
    </location>
</feature>
<evidence type="ECO:0000256" key="3">
    <source>
        <dbReference type="ARBA" id="ARBA00010306"/>
    </source>
</evidence>
<keyword evidence="7" id="KW-0508">mRNA splicing</keyword>
<feature type="region of interest" description="Disordered" evidence="9">
    <location>
        <begin position="728"/>
        <end position="747"/>
    </location>
</feature>
<dbReference type="InterPro" id="IPR034082">
    <property type="entry name" value="R3H_G-patch"/>
</dbReference>
<gene>
    <name evidence="12" type="ORF">ACJ73_05296</name>
</gene>
<dbReference type="CDD" id="cd02646">
    <property type="entry name" value="R3H_G-patch"/>
    <property type="match status" value="1"/>
</dbReference>
<dbReference type="InterPro" id="IPR051189">
    <property type="entry name" value="Splicing_assoc_domain"/>
</dbReference>
<evidence type="ECO:0000256" key="5">
    <source>
        <dbReference type="ARBA" id="ARBA00022490"/>
    </source>
</evidence>
<sequence length="810" mass="89435">MAKSKRTKGGGGGGYRPGSPAFVVAATRQTPAQQRGFNNANNTVPYIGFKQNEVHLTMAQEARNTERYTVHRSNLKLRYNEIRFVSAGNLVQESLEVPNDGNANNAPNGTLAKPDPSALVDKRDAEGQCQTWLNGTAEAEADETRAQEKKDEAVGEDEEEGEKAKSMLGSDQDLFFIDRKEEDPPEHMRTENHTIELNLHLSSQLDSSEDEVVFTGRGRRSQQPSAHRNTNLCPRRELGPSIRGDLFVPADCDGDSDGDGDHDKDTIPASVSDNESEPAIIYTSEPVLDELANPPEFISLKGKEKRPRPRKPRRPRLRWDSDDSEILADYVANMMDDSPSDEEDDEDEGVVGQAKIQNRKQIGNSSTKSWSSADLEDLNDLSSSDELPEEVGCIFSMRERGESIQYLLTGEGQSTDEARWVRKELLTMPGASELIQRFEENVALIASQREAASEPSSSDLDKEDEGEEHEIDQDLGDGMKQDLTDEQMARLLQTQDSLGMGTDDLLLFTGDGGFDGLGSFSRSKFSYKSTQPKKRRNRNGNFPSASAFADALDQDPYGGFDVMDFDRPSLRKKPKGRRHTHQYDIDLSDSDLAYELQVSWENDRNKKIARKQEREELRAQGLLGSKPGKINMKAKYTEGMSIDDVKVEIRAFLASSSQSLSLPPMDKRNRKLVHEIANILSLKSLSRGSGTSRFPILTKTSRTPNLEGQAAVQQVDRIFSSSRFMRRMDKSQRGGTKPVTKSRGGGVKGVSYMDGDVVGASAPEIGAENRGRAMLEKMGWSSGTALGAANNKGILHPVVHVVKNSKAGLG</sequence>
<feature type="region of interest" description="Disordered" evidence="9">
    <location>
        <begin position="216"/>
        <end position="278"/>
    </location>
</feature>
<feature type="compositionally biased region" description="Basic and acidic residues" evidence="9">
    <location>
        <begin position="142"/>
        <end position="153"/>
    </location>
</feature>
<evidence type="ECO:0000256" key="6">
    <source>
        <dbReference type="ARBA" id="ARBA00022664"/>
    </source>
</evidence>
<evidence type="ECO:0000259" key="10">
    <source>
        <dbReference type="PROSITE" id="PS50174"/>
    </source>
</evidence>
<feature type="region of interest" description="Disordered" evidence="9">
    <location>
        <begin position="448"/>
        <end position="478"/>
    </location>
</feature>
<feature type="compositionally biased region" description="Polar residues" evidence="9">
    <location>
        <begin position="355"/>
        <end position="370"/>
    </location>
</feature>
<dbReference type="GO" id="GO:0008380">
    <property type="term" value="P:RNA splicing"/>
    <property type="evidence" value="ECO:0007669"/>
    <property type="project" value="UniProtKB-KW"/>
</dbReference>
<reference evidence="12 13" key="1">
    <citation type="submission" date="2015-08" db="EMBL/GenBank/DDBJ databases">
        <title>Emmonsia species relationships and genome sequence.</title>
        <authorList>
            <person name="Cuomo C.A."/>
            <person name="Schwartz I.S."/>
            <person name="Kenyon C."/>
            <person name="De Hoog G.S."/>
            <person name="Govender N.P."/>
            <person name="Botha A."/>
            <person name="Moreno L."/>
            <person name="De Vries M."/>
            <person name="Munoz J.F."/>
            <person name="Stielow J.B."/>
        </authorList>
    </citation>
    <scope>NUCLEOTIDE SEQUENCE [LARGE SCALE GENOMIC DNA]</scope>
    <source>
        <strain evidence="12 13">EI222</strain>
    </source>
</reference>
<protein>
    <recommendedName>
        <fullName evidence="4">Protein SQS1</fullName>
    </recommendedName>
</protein>
<dbReference type="STRING" id="1658174.A0A1J9R4C1"/>
<evidence type="ECO:0000256" key="8">
    <source>
        <dbReference type="ARBA" id="ARBA00023242"/>
    </source>
</evidence>
<evidence type="ECO:0000256" key="1">
    <source>
        <dbReference type="ARBA" id="ARBA00004123"/>
    </source>
</evidence>
<dbReference type="Proteomes" id="UP000242791">
    <property type="component" value="Unassembled WGS sequence"/>
</dbReference>
<evidence type="ECO:0000256" key="4">
    <source>
        <dbReference type="ARBA" id="ARBA00018964"/>
    </source>
</evidence>
<dbReference type="InterPro" id="IPR036867">
    <property type="entry name" value="R3H_dom_sf"/>
</dbReference>
<name>A0A1J9R4C1_9EURO</name>
<evidence type="ECO:0000256" key="2">
    <source>
        <dbReference type="ARBA" id="ARBA00004496"/>
    </source>
</evidence>
<dbReference type="GO" id="GO:0003676">
    <property type="term" value="F:nucleic acid binding"/>
    <property type="evidence" value="ECO:0007669"/>
    <property type="project" value="UniProtKB-UniRule"/>
</dbReference>
<dbReference type="GO" id="GO:0005634">
    <property type="term" value="C:nucleus"/>
    <property type="evidence" value="ECO:0007669"/>
    <property type="project" value="UniProtKB-SubCell"/>
</dbReference>
<feature type="domain" description="R3H" evidence="11">
    <location>
        <begin position="639"/>
        <end position="701"/>
    </location>
</feature>
<dbReference type="InterPro" id="IPR001374">
    <property type="entry name" value="R3H_dom"/>
</dbReference>
<keyword evidence="5" id="KW-0963">Cytoplasm</keyword>
<dbReference type="PROSITE" id="PS51061">
    <property type="entry name" value="R3H"/>
    <property type="match status" value="1"/>
</dbReference>
<evidence type="ECO:0000256" key="9">
    <source>
        <dbReference type="SAM" id="MobiDB-lite"/>
    </source>
</evidence>
<dbReference type="GO" id="GO:0005737">
    <property type="term" value="C:cytoplasm"/>
    <property type="evidence" value="ECO:0007669"/>
    <property type="project" value="UniProtKB-SubCell"/>
</dbReference>
<feature type="region of interest" description="Disordered" evidence="9">
    <location>
        <begin position="1"/>
        <end position="20"/>
    </location>
</feature>
<feature type="compositionally biased region" description="Basic residues" evidence="9">
    <location>
        <begin position="303"/>
        <end position="316"/>
    </location>
</feature>